<dbReference type="InterPro" id="IPR027032">
    <property type="entry name" value="Twinkle-like"/>
</dbReference>
<reference evidence="2 3" key="1">
    <citation type="journal article" date="2018" name="Science">
        <title>The opium poppy genome and morphinan production.</title>
        <authorList>
            <person name="Guo L."/>
            <person name="Winzer T."/>
            <person name="Yang X."/>
            <person name="Li Y."/>
            <person name="Ning Z."/>
            <person name="He Z."/>
            <person name="Teodor R."/>
            <person name="Lu Y."/>
            <person name="Bowser T.A."/>
            <person name="Graham I.A."/>
            <person name="Ye K."/>
        </authorList>
    </citation>
    <scope>NUCLEOTIDE SEQUENCE [LARGE SCALE GENOMIC DNA]</scope>
    <source>
        <strain evidence="3">cv. HN1</strain>
        <tissue evidence="2">Leaves</tissue>
    </source>
</reference>
<evidence type="ECO:0000313" key="3">
    <source>
        <dbReference type="Proteomes" id="UP000316621"/>
    </source>
</evidence>
<keyword evidence="3" id="KW-1185">Reference proteome</keyword>
<dbReference type="PANTHER" id="PTHR12873:SF0">
    <property type="entry name" value="TWINKLE MTDNA HELICASE"/>
    <property type="match status" value="1"/>
</dbReference>
<evidence type="ECO:0000313" key="2">
    <source>
        <dbReference type="EMBL" id="RZC74541.1"/>
    </source>
</evidence>
<dbReference type="GO" id="GO:0003697">
    <property type="term" value="F:single-stranded DNA binding"/>
    <property type="evidence" value="ECO:0007669"/>
    <property type="project" value="InterPro"/>
</dbReference>
<dbReference type="Proteomes" id="UP000316621">
    <property type="component" value="Chromosome 8"/>
</dbReference>
<dbReference type="SUPFAM" id="SSF56731">
    <property type="entry name" value="DNA primase core"/>
    <property type="match status" value="1"/>
</dbReference>
<dbReference type="CDD" id="cd00188">
    <property type="entry name" value="TOPRIM"/>
    <property type="match status" value="1"/>
</dbReference>
<sequence length="289" mass="32595">MILHQSRHRPLHSLLSSSSKYFIRYTPNSLLPIIQFNILVQQHHYYHLSPKPISIYPYFWHQKSGFYTSCKASEQQSSGNVDVVNRLAAFMQKLEQLGISSPSCKPGQYTHLRCHECQGGKSKEKSLSLFITPDCNTAVWNCFRGKCGSRGTIKSKTKRFITEESIGLEPLCKEVEGETDKLSMEEAGILNCVSVPNGAPSKVSNKELPPENEASRIILATDADQPGQALAEELALRLGRERCWRVRWPKKNSGDVCKDANEVLMFLGPHALKEMIEQAEVYPKEKIES</sequence>
<gene>
    <name evidence="2" type="ORF">C5167_050021</name>
</gene>
<dbReference type="InterPro" id="IPR006171">
    <property type="entry name" value="TOPRIM_dom"/>
</dbReference>
<evidence type="ECO:0000259" key="1">
    <source>
        <dbReference type="Pfam" id="PF13662"/>
    </source>
</evidence>
<dbReference type="Gene3D" id="3.40.1360.10">
    <property type="match status" value="1"/>
</dbReference>
<dbReference type="PANTHER" id="PTHR12873">
    <property type="entry name" value="T7-LIKE MITOCHONDRIAL DNA HELICASE"/>
    <property type="match status" value="1"/>
</dbReference>
<dbReference type="AlphaFoldDB" id="A0A4Y7KQZ5"/>
<accession>A0A4Y7KQZ5</accession>
<organism evidence="2 3">
    <name type="scientific">Papaver somniferum</name>
    <name type="common">Opium poppy</name>
    <dbReference type="NCBI Taxonomy" id="3469"/>
    <lineage>
        <taxon>Eukaryota</taxon>
        <taxon>Viridiplantae</taxon>
        <taxon>Streptophyta</taxon>
        <taxon>Embryophyta</taxon>
        <taxon>Tracheophyta</taxon>
        <taxon>Spermatophyta</taxon>
        <taxon>Magnoliopsida</taxon>
        <taxon>Ranunculales</taxon>
        <taxon>Papaveraceae</taxon>
        <taxon>Papaveroideae</taxon>
        <taxon>Papaver</taxon>
    </lineage>
</organism>
<dbReference type="GO" id="GO:0043139">
    <property type="term" value="F:5'-3' DNA helicase activity"/>
    <property type="evidence" value="ECO:0007669"/>
    <property type="project" value="InterPro"/>
</dbReference>
<protein>
    <recommendedName>
        <fullName evidence="1">Toprim domain-containing protein</fullName>
    </recommendedName>
</protein>
<feature type="domain" description="Toprim" evidence="1">
    <location>
        <begin position="175"/>
        <end position="238"/>
    </location>
</feature>
<name>A0A4Y7KQZ5_PAPSO</name>
<dbReference type="EMBL" id="CM010722">
    <property type="protein sequence ID" value="RZC74541.1"/>
    <property type="molecule type" value="Genomic_DNA"/>
</dbReference>
<dbReference type="Gramene" id="RZC74541">
    <property type="protein sequence ID" value="RZC74541"/>
    <property type="gene ID" value="C5167_050021"/>
</dbReference>
<proteinExistence type="predicted"/>
<dbReference type="Pfam" id="PF13662">
    <property type="entry name" value="Toprim_4"/>
    <property type="match status" value="1"/>
</dbReference>